<keyword evidence="1" id="KW-0812">Transmembrane</keyword>
<keyword evidence="1" id="KW-1133">Transmembrane helix</keyword>
<dbReference type="Proteomes" id="UP000253318">
    <property type="component" value="Unassembled WGS sequence"/>
</dbReference>
<proteinExistence type="predicted"/>
<name>A0A368T7R2_9ACTN</name>
<organism evidence="2 3">
    <name type="scientific">Marinitenerispora sediminis</name>
    <dbReference type="NCBI Taxonomy" id="1931232"/>
    <lineage>
        <taxon>Bacteria</taxon>
        <taxon>Bacillati</taxon>
        <taxon>Actinomycetota</taxon>
        <taxon>Actinomycetes</taxon>
        <taxon>Streptosporangiales</taxon>
        <taxon>Nocardiopsidaceae</taxon>
        <taxon>Marinitenerispora</taxon>
    </lineage>
</organism>
<evidence type="ECO:0000256" key="1">
    <source>
        <dbReference type="SAM" id="Phobius"/>
    </source>
</evidence>
<feature type="transmembrane region" description="Helical" evidence="1">
    <location>
        <begin position="45"/>
        <end position="65"/>
    </location>
</feature>
<dbReference type="SUPFAM" id="SSF48452">
    <property type="entry name" value="TPR-like"/>
    <property type="match status" value="1"/>
</dbReference>
<protein>
    <recommendedName>
        <fullName evidence="4">Tetratricopeptide repeat protein</fullName>
    </recommendedName>
</protein>
<evidence type="ECO:0008006" key="4">
    <source>
        <dbReference type="Google" id="ProtNLM"/>
    </source>
</evidence>
<dbReference type="Gene3D" id="1.25.40.10">
    <property type="entry name" value="Tetratricopeptide repeat domain"/>
    <property type="match status" value="1"/>
</dbReference>
<dbReference type="PANTHER" id="PTHR46082">
    <property type="entry name" value="ATP/GTP-BINDING PROTEIN-RELATED"/>
    <property type="match status" value="1"/>
</dbReference>
<dbReference type="InterPro" id="IPR011990">
    <property type="entry name" value="TPR-like_helical_dom_sf"/>
</dbReference>
<evidence type="ECO:0000313" key="2">
    <source>
        <dbReference type="EMBL" id="RCV60221.1"/>
    </source>
</evidence>
<sequence>MLRIGYSGDAGRSAVERVRLVRLVGQVVVAAVLGGVLWSEGHASAGAALFLMLAVGFPAASWWLFERPRPVPAAAALEQRLRADACALAHHTALLGPGHPATLTSHDDLARGHLLAGRPELAIRHYQVALTYAIHASGPDGSETLRIRRRLAEAHRAAGHLPQAIAHLSRACADAARRYGPEHRTTSGCRAQLAAARAATAGSVPVGSAGADPR</sequence>
<feature type="transmembrane region" description="Helical" evidence="1">
    <location>
        <begin position="20"/>
        <end position="39"/>
    </location>
</feature>
<keyword evidence="3" id="KW-1185">Reference proteome</keyword>
<reference evidence="2 3" key="1">
    <citation type="submission" date="2018-04" db="EMBL/GenBank/DDBJ databases">
        <title>Novel actinobacteria from marine sediment.</title>
        <authorList>
            <person name="Ng Z.Y."/>
            <person name="Tan G.Y.A."/>
        </authorList>
    </citation>
    <scope>NUCLEOTIDE SEQUENCE [LARGE SCALE GENOMIC DNA]</scope>
    <source>
        <strain evidence="2 3">TPS81</strain>
    </source>
</reference>
<dbReference type="Pfam" id="PF13424">
    <property type="entry name" value="TPR_12"/>
    <property type="match status" value="1"/>
</dbReference>
<evidence type="ECO:0000313" key="3">
    <source>
        <dbReference type="Proteomes" id="UP000253318"/>
    </source>
</evidence>
<gene>
    <name evidence="2" type="ORF">DEF24_07730</name>
</gene>
<dbReference type="PANTHER" id="PTHR46082:SF6">
    <property type="entry name" value="AAA+ ATPASE DOMAIN-CONTAINING PROTEIN-RELATED"/>
    <property type="match status" value="1"/>
</dbReference>
<keyword evidence="1" id="KW-0472">Membrane</keyword>
<comment type="caution">
    <text evidence="2">The sequence shown here is derived from an EMBL/GenBank/DDBJ whole genome shotgun (WGS) entry which is preliminary data.</text>
</comment>
<dbReference type="AlphaFoldDB" id="A0A368T7R2"/>
<accession>A0A368T7R2</accession>
<dbReference type="EMBL" id="QEIN01000044">
    <property type="protein sequence ID" value="RCV60221.1"/>
    <property type="molecule type" value="Genomic_DNA"/>
</dbReference>
<dbReference type="InterPro" id="IPR053137">
    <property type="entry name" value="NLR-like"/>
</dbReference>
<dbReference type="OrthoDB" id="580767at2"/>